<dbReference type="EMBL" id="BK014965">
    <property type="protein sequence ID" value="DAD84740.1"/>
    <property type="molecule type" value="Genomic_DNA"/>
</dbReference>
<feature type="transmembrane region" description="Helical" evidence="1">
    <location>
        <begin position="23"/>
        <end position="40"/>
    </location>
</feature>
<name>A0A8S5MR90_9CAUD</name>
<protein>
    <submittedName>
        <fullName evidence="2">Uncharacterized protein</fullName>
    </submittedName>
</protein>
<sequence>MDGICKNYVPSHSLKRNSLEYSMFQRVLMFCMYFALQLLIK</sequence>
<reference evidence="2" key="1">
    <citation type="journal article" date="2021" name="Proc. Natl. Acad. Sci. U.S.A.">
        <title>A Catalog of Tens of Thousands of Viruses from Human Metagenomes Reveals Hidden Associations with Chronic Diseases.</title>
        <authorList>
            <person name="Tisza M.J."/>
            <person name="Buck C.B."/>
        </authorList>
    </citation>
    <scope>NUCLEOTIDE SEQUENCE</scope>
    <source>
        <strain evidence="2">CtqED62</strain>
    </source>
</reference>
<accession>A0A8S5MR90</accession>
<keyword evidence="1" id="KW-0472">Membrane</keyword>
<evidence type="ECO:0000313" key="2">
    <source>
        <dbReference type="EMBL" id="DAD84740.1"/>
    </source>
</evidence>
<proteinExistence type="predicted"/>
<evidence type="ECO:0000256" key="1">
    <source>
        <dbReference type="SAM" id="Phobius"/>
    </source>
</evidence>
<organism evidence="2">
    <name type="scientific">Siphoviridae sp. ctqED62</name>
    <dbReference type="NCBI Taxonomy" id="2826468"/>
    <lineage>
        <taxon>Viruses</taxon>
        <taxon>Duplodnaviria</taxon>
        <taxon>Heunggongvirae</taxon>
        <taxon>Uroviricota</taxon>
        <taxon>Caudoviricetes</taxon>
    </lineage>
</organism>
<keyword evidence="1" id="KW-0812">Transmembrane</keyword>
<keyword evidence="1" id="KW-1133">Transmembrane helix</keyword>